<dbReference type="RefSeq" id="WP_338228035.1">
    <property type="nucleotide sequence ID" value="NZ_BTPE01000004.1"/>
</dbReference>
<protein>
    <recommendedName>
        <fullName evidence="4">Dirigent protein</fullName>
    </recommendedName>
</protein>
<feature type="signal peptide" evidence="1">
    <location>
        <begin position="1"/>
        <end position="19"/>
    </location>
</feature>
<name>A0ABQ6PZ88_9BACT</name>
<comment type="caution">
    <text evidence="2">The sequence shown here is derived from an EMBL/GenBank/DDBJ whole genome shotgun (WGS) entry which is preliminary data.</text>
</comment>
<gene>
    <name evidence="2" type="ORF">Ataiwa_15380</name>
</gene>
<keyword evidence="1" id="KW-0732">Signal</keyword>
<sequence length="432" mass="48336">MIKYLFFWIGLLLTFSSFAQGNLWAGVWNSDKGDLSIIQAGGYIYGAHDQWIFFGKVYPGGRRAAGTFVNAAQKSSGRFDILINGDNASFSGFMAPGEDFRVLTKDNALPWDGNKTQKELLTFADKNGNHVVMSAQGMINGIQDNGRVFYGKAKTIQMNFLTADVELARLDPTGKRADPPIKGEFILFSELFGPENVKMAVSGVGSIARWQAAREAEAKRIEAQNKAEATKPIPKASPNLYRLKMTYNDVTLTKARVGRNQRGSLGISALISGPKPREEQISHVRENRTRAKSNFTWFGWLGSFSSTWPEGQKRNLDKFVIWNIPFSTTEIQSSTMKLTTSMRFAWGPNLLAADMWADRSSNLAEIIKYLSAQTQAADYPNASGGRKRLPNSDETFWLETAGGKRYVRGEGEMYDDKDHVRFRYTYTLELVD</sequence>
<accession>A0ABQ6PZ88</accession>
<dbReference type="EMBL" id="BTPE01000004">
    <property type="protein sequence ID" value="GMQ33266.1"/>
    <property type="molecule type" value="Genomic_DNA"/>
</dbReference>
<keyword evidence="3" id="KW-1185">Reference proteome</keyword>
<proteinExistence type="predicted"/>
<dbReference type="Proteomes" id="UP001307705">
    <property type="component" value="Unassembled WGS sequence"/>
</dbReference>
<organism evidence="2 3">
    <name type="scientific">Algoriphagus taiwanensis</name>
    <dbReference type="NCBI Taxonomy" id="1445656"/>
    <lineage>
        <taxon>Bacteria</taxon>
        <taxon>Pseudomonadati</taxon>
        <taxon>Bacteroidota</taxon>
        <taxon>Cytophagia</taxon>
        <taxon>Cytophagales</taxon>
        <taxon>Cyclobacteriaceae</taxon>
        <taxon>Algoriphagus</taxon>
    </lineage>
</organism>
<evidence type="ECO:0000256" key="1">
    <source>
        <dbReference type="SAM" id="SignalP"/>
    </source>
</evidence>
<feature type="chain" id="PRO_5046893905" description="Dirigent protein" evidence="1">
    <location>
        <begin position="20"/>
        <end position="432"/>
    </location>
</feature>
<evidence type="ECO:0000313" key="2">
    <source>
        <dbReference type="EMBL" id="GMQ33266.1"/>
    </source>
</evidence>
<evidence type="ECO:0008006" key="4">
    <source>
        <dbReference type="Google" id="ProtNLM"/>
    </source>
</evidence>
<evidence type="ECO:0000313" key="3">
    <source>
        <dbReference type="Proteomes" id="UP001307705"/>
    </source>
</evidence>
<reference evidence="2 3" key="1">
    <citation type="submission" date="2023-08" db="EMBL/GenBank/DDBJ databases">
        <title>Draft genome sequence of Algoriphagus taiwanensis.</title>
        <authorList>
            <person name="Takatani N."/>
            <person name="Hosokawa M."/>
            <person name="Sawabe T."/>
        </authorList>
    </citation>
    <scope>NUCLEOTIDE SEQUENCE [LARGE SCALE GENOMIC DNA]</scope>
    <source>
        <strain evidence="2 3">JCM 19755</strain>
    </source>
</reference>